<name>A0D1N3_PARTE</name>
<feature type="region of interest" description="Disordered" evidence="2">
    <location>
        <begin position="461"/>
        <end position="484"/>
    </location>
</feature>
<keyword evidence="4" id="KW-1185">Reference proteome</keyword>
<evidence type="ECO:0000256" key="1">
    <source>
        <dbReference type="SAM" id="Coils"/>
    </source>
</evidence>
<proteinExistence type="predicted"/>
<accession>A0D1N3</accession>
<feature type="region of interest" description="Disordered" evidence="2">
    <location>
        <begin position="1"/>
        <end position="27"/>
    </location>
</feature>
<reference evidence="3 4" key="1">
    <citation type="journal article" date="2006" name="Nature">
        <title>Global trends of whole-genome duplications revealed by the ciliate Paramecium tetraurelia.</title>
        <authorList>
            <consortium name="Genoscope"/>
            <person name="Aury J.-M."/>
            <person name="Jaillon O."/>
            <person name="Duret L."/>
            <person name="Noel B."/>
            <person name="Jubin C."/>
            <person name="Porcel B.M."/>
            <person name="Segurens B."/>
            <person name="Daubin V."/>
            <person name="Anthouard V."/>
            <person name="Aiach N."/>
            <person name="Arnaiz O."/>
            <person name="Billaut A."/>
            <person name="Beisson J."/>
            <person name="Blanc I."/>
            <person name="Bouhouche K."/>
            <person name="Camara F."/>
            <person name="Duharcourt S."/>
            <person name="Guigo R."/>
            <person name="Gogendeau D."/>
            <person name="Katinka M."/>
            <person name="Keller A.-M."/>
            <person name="Kissmehl R."/>
            <person name="Klotz C."/>
            <person name="Koll F."/>
            <person name="Le Moue A."/>
            <person name="Lepere C."/>
            <person name="Malinsky S."/>
            <person name="Nowacki M."/>
            <person name="Nowak J.K."/>
            <person name="Plattner H."/>
            <person name="Poulain J."/>
            <person name="Ruiz F."/>
            <person name="Serrano V."/>
            <person name="Zagulski M."/>
            <person name="Dessen P."/>
            <person name="Betermier M."/>
            <person name="Weissenbach J."/>
            <person name="Scarpelli C."/>
            <person name="Schachter V."/>
            <person name="Sperling L."/>
            <person name="Meyer E."/>
            <person name="Cohen J."/>
            <person name="Wincker P."/>
        </authorList>
    </citation>
    <scope>NUCLEOTIDE SEQUENCE [LARGE SCALE GENOMIC DNA]</scope>
    <source>
        <strain evidence="3 4">Stock d4-2</strain>
    </source>
</reference>
<dbReference type="RefSeq" id="XP_001444347.1">
    <property type="nucleotide sequence ID" value="XM_001444310.1"/>
</dbReference>
<dbReference type="InParanoid" id="A0D1N3"/>
<feature type="region of interest" description="Disordered" evidence="2">
    <location>
        <begin position="56"/>
        <end position="79"/>
    </location>
</feature>
<feature type="region of interest" description="Disordered" evidence="2">
    <location>
        <begin position="608"/>
        <end position="650"/>
    </location>
</feature>
<sequence length="723" mass="84268">MSVMSQNNDPSMKQRDNNRQQITSLSKHLQVHSLDQLSNMYGKSKPGELAQSLVYGDKPKKENNRPSKQMQTAVSEKPNQWQTRTLAVSPSKFTVLAQQLYNHIPDTLEAHKSQRAFHVKDQKLLLSPERLHSLPNQNGDKTPEVCNRLLEYKTFVSDKKQTLKEQLDAEYLSQCSFQPQIDEKSRKMAIKATNQEVRSADEFHEQQMRHLQKVNEKREVLQKQQEEDEQAELSSPKLTVKTQKLTLKYCEQPLVERLHEVKSKTQTLPDSTLGHSFKPQISKKSKEIKREESVQDFLYNDAKNRLEQKRQTETMIPQSVIAPTDKSQSWFVQRFIKEFYYQLSGLDRVQETKDYSKIYQDDFQKILGGLGFGQCDMLWNELNNGFYVLSRNLLVILLAIQAVPQHLIEIPLYKPKVEENIQVKSKYQCDENGNLILSVGDCQELHKMFYKLYLNTKQQNGNGVRRRMARSPQPDIRCGSPKISDRTKQLAEAKRQDSSLFEWFTQQEEKKKQGLEELKKQVEEERMKECKSIQREITIDLQQLAKPLQKQEDRTTVDVEFDNQQQHCTFQPQISKPASKTQASNYASQEMEKQAARMKEARLRQKTLANLKNKGTTTNNTIRRKEKCLTENELNNEPKQKKNKSRPISDKTTPMLYVDVKIEDGKSARIVVFEGDTSISLANKFAKEHKLDENMKEKLKDLLDQQINSYLMKIEEEQEQEDD</sequence>
<keyword evidence="1" id="KW-0175">Coiled coil</keyword>
<organism evidence="3 4">
    <name type="scientific">Paramecium tetraurelia</name>
    <dbReference type="NCBI Taxonomy" id="5888"/>
    <lineage>
        <taxon>Eukaryota</taxon>
        <taxon>Sar</taxon>
        <taxon>Alveolata</taxon>
        <taxon>Ciliophora</taxon>
        <taxon>Intramacronucleata</taxon>
        <taxon>Oligohymenophorea</taxon>
        <taxon>Peniculida</taxon>
        <taxon>Parameciidae</taxon>
        <taxon>Paramecium</taxon>
    </lineage>
</organism>
<feature type="compositionally biased region" description="Polar residues" evidence="2">
    <location>
        <begin position="66"/>
        <end position="79"/>
    </location>
</feature>
<dbReference type="PANTHER" id="PTHR38150:SF1">
    <property type="entry name" value="PFU DOMAIN-CONTAINING PROTEIN"/>
    <property type="match status" value="1"/>
</dbReference>
<dbReference type="EMBL" id="CT868252">
    <property type="protein sequence ID" value="CAK76950.1"/>
    <property type="molecule type" value="Genomic_DNA"/>
</dbReference>
<feature type="region of interest" description="Disordered" evidence="2">
    <location>
        <begin position="266"/>
        <end position="285"/>
    </location>
</feature>
<dbReference type="HOGENOM" id="CLU_382861_0_0_1"/>
<dbReference type="Proteomes" id="UP000000600">
    <property type="component" value="Unassembled WGS sequence"/>
</dbReference>
<dbReference type="GeneID" id="5030132"/>
<protein>
    <submittedName>
        <fullName evidence="3">Uncharacterized protein</fullName>
    </submittedName>
</protein>
<dbReference type="KEGG" id="ptm:GSPATT00012474001"/>
<evidence type="ECO:0000313" key="4">
    <source>
        <dbReference type="Proteomes" id="UP000000600"/>
    </source>
</evidence>
<feature type="compositionally biased region" description="Polar residues" evidence="2">
    <location>
        <begin position="1"/>
        <end position="11"/>
    </location>
</feature>
<evidence type="ECO:0000256" key="2">
    <source>
        <dbReference type="SAM" id="MobiDB-lite"/>
    </source>
</evidence>
<gene>
    <name evidence="3" type="ORF">GSPATT00012474001</name>
</gene>
<dbReference type="OMA" id="QWQTRTL"/>
<dbReference type="OrthoDB" id="313258at2759"/>
<dbReference type="PANTHER" id="PTHR38150">
    <property type="entry name" value="EF-HAND DOMAIN-CONTAINING PROTEIN"/>
    <property type="match status" value="1"/>
</dbReference>
<evidence type="ECO:0000313" key="3">
    <source>
        <dbReference type="EMBL" id="CAK76950.1"/>
    </source>
</evidence>
<feature type="coiled-coil region" evidence="1">
    <location>
        <begin position="204"/>
        <end position="234"/>
    </location>
</feature>
<dbReference type="AlphaFoldDB" id="A0D1N3"/>
<feature type="compositionally biased region" description="Low complexity" evidence="2">
    <location>
        <begin position="608"/>
        <end position="621"/>
    </location>
</feature>